<gene>
    <name evidence="1" type="ORF">Goklo_023855</name>
</gene>
<protein>
    <submittedName>
        <fullName evidence="1">Uncharacterized protein</fullName>
    </submittedName>
</protein>
<dbReference type="EMBL" id="JABFAB010244893">
    <property type="protein sequence ID" value="MBA0672464.1"/>
    <property type="molecule type" value="Genomic_DNA"/>
</dbReference>
<comment type="caution">
    <text evidence="1">The sequence shown here is derived from an EMBL/GenBank/DDBJ whole genome shotgun (WGS) entry which is preliminary data.</text>
</comment>
<feature type="non-terminal residue" evidence="1">
    <location>
        <position position="126"/>
    </location>
</feature>
<dbReference type="OrthoDB" id="978419at2759"/>
<organism evidence="1 2">
    <name type="scientific">Gossypium klotzschianum</name>
    <dbReference type="NCBI Taxonomy" id="34286"/>
    <lineage>
        <taxon>Eukaryota</taxon>
        <taxon>Viridiplantae</taxon>
        <taxon>Streptophyta</taxon>
        <taxon>Embryophyta</taxon>
        <taxon>Tracheophyta</taxon>
        <taxon>Spermatophyta</taxon>
        <taxon>Magnoliopsida</taxon>
        <taxon>eudicotyledons</taxon>
        <taxon>Gunneridae</taxon>
        <taxon>Pentapetalae</taxon>
        <taxon>rosids</taxon>
        <taxon>malvids</taxon>
        <taxon>Malvales</taxon>
        <taxon>Malvaceae</taxon>
        <taxon>Malvoideae</taxon>
        <taxon>Gossypium</taxon>
    </lineage>
</organism>
<dbReference type="Proteomes" id="UP000593573">
    <property type="component" value="Unassembled WGS sequence"/>
</dbReference>
<proteinExistence type="predicted"/>
<reference evidence="1 2" key="1">
    <citation type="journal article" date="2019" name="Genome Biol. Evol.">
        <title>Insights into the evolution of the New World diploid cottons (Gossypium, subgenus Houzingenia) based on genome sequencing.</title>
        <authorList>
            <person name="Grover C.E."/>
            <person name="Arick M.A. 2nd"/>
            <person name="Thrash A."/>
            <person name="Conover J.L."/>
            <person name="Sanders W.S."/>
            <person name="Peterson D.G."/>
            <person name="Frelichowski J.E."/>
            <person name="Scheffler J.A."/>
            <person name="Scheffler B.E."/>
            <person name="Wendel J.F."/>
        </authorList>
    </citation>
    <scope>NUCLEOTIDE SEQUENCE [LARGE SCALE GENOMIC DNA]</scope>
    <source>
        <strain evidence="1">57</strain>
        <tissue evidence="1">Leaf</tissue>
    </source>
</reference>
<name>A0A7J8WCU9_9ROSI</name>
<accession>A0A7J8WCU9</accession>
<evidence type="ECO:0000313" key="1">
    <source>
        <dbReference type="EMBL" id="MBA0672464.1"/>
    </source>
</evidence>
<dbReference type="AlphaFoldDB" id="A0A7J8WCU9"/>
<sequence length="126" mass="14000">MSTERTILSPFTKEYRVLVTISGIRLFLEGYSLLNAPIPVLVLKGGLPALRASNLLLPAMNSIILHYHYIKADIPWDYNKIADCIVRMAFDTEHSLKVFTEISRNVIAISVVVQGRDSLALSLVAS</sequence>
<keyword evidence="2" id="KW-1185">Reference proteome</keyword>
<evidence type="ECO:0000313" key="2">
    <source>
        <dbReference type="Proteomes" id="UP000593573"/>
    </source>
</evidence>